<evidence type="ECO:0000256" key="11">
    <source>
        <dbReference type="ARBA" id="ARBA00023239"/>
    </source>
</evidence>
<dbReference type="InterPro" id="IPR011059">
    <property type="entry name" value="Metal-dep_hydrolase_composite"/>
</dbReference>
<dbReference type="GO" id="GO:0016810">
    <property type="term" value="F:hydrolase activity, acting on carbon-nitrogen (but not peptide) bonds"/>
    <property type="evidence" value="ECO:0007669"/>
    <property type="project" value="InterPro"/>
</dbReference>
<dbReference type="OrthoDB" id="60371at2759"/>
<dbReference type="GO" id="GO:0005829">
    <property type="term" value="C:cytosol"/>
    <property type="evidence" value="ECO:0007669"/>
    <property type="project" value="TreeGrafter"/>
</dbReference>
<dbReference type="eggNOG" id="KOG1284">
    <property type="taxonomic scope" value="Eukaryota"/>
</dbReference>
<evidence type="ECO:0000256" key="12">
    <source>
        <dbReference type="ARBA" id="ARBA00060730"/>
    </source>
</evidence>
<evidence type="ECO:0000256" key="8">
    <source>
        <dbReference type="ARBA" id="ARBA00022842"/>
    </source>
</evidence>
<dbReference type="InterPro" id="IPR000422">
    <property type="entry name" value="DHBP_synthase_RibB"/>
</dbReference>
<evidence type="ECO:0000256" key="7">
    <source>
        <dbReference type="ARBA" id="ARBA00022723"/>
    </source>
</evidence>
<dbReference type="RefSeq" id="XP_016609575.1">
    <property type="nucleotide sequence ID" value="XM_016751609.1"/>
</dbReference>
<dbReference type="EC" id="4.1.99.12" evidence="4"/>
<dbReference type="EMBL" id="KQ257454">
    <property type="protein sequence ID" value="KND01536.1"/>
    <property type="molecule type" value="Genomic_DNA"/>
</dbReference>
<dbReference type="Pfam" id="PF00926">
    <property type="entry name" value="DHBP_synthase"/>
    <property type="match status" value="1"/>
</dbReference>
<dbReference type="SUPFAM" id="SSF51338">
    <property type="entry name" value="Composite domain of metallo-dependent hydrolases"/>
    <property type="match status" value="2"/>
</dbReference>
<dbReference type="GO" id="GO:0009231">
    <property type="term" value="P:riboflavin biosynthetic process"/>
    <property type="evidence" value="ECO:0007669"/>
    <property type="project" value="UniProtKB-UniPathway"/>
</dbReference>
<dbReference type="Pfam" id="PF01979">
    <property type="entry name" value="Amidohydro_1"/>
    <property type="match status" value="1"/>
</dbReference>
<sequence>MSRPILFKNVAYFGGSDFDFVSKGSIRIEGGRIVQIAPQTAEVNGVNGVTDHDTLVVDGTRYLALPGLINAALSIAAPSKDEIPEEVYEALDLSTHELKDDAVSVLSEAVNYAVQTGTTTIALLADGTTTKPLDPILATSPALQQCVLPFIAEPRNPAAYMPVDTRPELVEIVRVGPHRYTAKMAEPAVKSGKVNGVVHEGHYNIQCSHTATSTAQAQEKGKPIIATGNVLFNSSNLWKELENRARQLVASKQADERSLKDLLRAVTVHPAELLGLFDGGVLQTGSRADIILIKLKPHWQLDARGVLLSLFLHGNDPSLVHAVLKGGALHFSQGSLATELQAVSLAKYYAAPNLPDTTKIDTGSCDFDSVEDAIEAFRRGEFIVAIDNEDRENEGDLIIAGEDITAEKAAFMIRYTSGVICVSVDGQRLDELELPLMVENNTETLRTAYTISVDYKHGTTTGISAADRAATIRAIANPSAKASDFNRPGHVFPLRSVPGGTLKRVGHTEASVDFAKLAGKQKVAAICEIVLDDGRMARRDDLRVFSKQHGLKMVTISDLVKYRVANGLGEDW</sequence>
<evidence type="ECO:0000256" key="4">
    <source>
        <dbReference type="ARBA" id="ARBA00012153"/>
    </source>
</evidence>
<gene>
    <name evidence="14" type="ORF">SPPG_03336</name>
</gene>
<dbReference type="FunFam" id="3.90.870.10:FF:000002">
    <property type="entry name" value="3,4-dihydroxy-2-butanone 4-phosphate synthase"/>
    <property type="match status" value="1"/>
</dbReference>
<evidence type="ECO:0000313" key="15">
    <source>
        <dbReference type="Proteomes" id="UP000053201"/>
    </source>
</evidence>
<evidence type="ECO:0000256" key="6">
    <source>
        <dbReference type="ARBA" id="ARBA00022619"/>
    </source>
</evidence>
<evidence type="ECO:0000259" key="13">
    <source>
        <dbReference type="Pfam" id="PF01979"/>
    </source>
</evidence>
<evidence type="ECO:0000256" key="5">
    <source>
        <dbReference type="ARBA" id="ARBA00018836"/>
    </source>
</evidence>
<keyword evidence="6" id="KW-0686">Riboflavin biosynthesis</keyword>
<evidence type="ECO:0000256" key="3">
    <source>
        <dbReference type="ARBA" id="ARBA00011738"/>
    </source>
</evidence>
<proteinExistence type="inferred from homology"/>
<comment type="pathway">
    <text evidence="2">Cofactor biosynthesis; riboflavin biosynthesis; 2-hydroxy-3-oxobutyl phosphate from D-ribulose 5-phosphate: step 1/1.</text>
</comment>
<dbReference type="PANTHER" id="PTHR21327">
    <property type="entry name" value="GTP CYCLOHYDROLASE II-RELATED"/>
    <property type="match status" value="1"/>
</dbReference>
<evidence type="ECO:0000256" key="2">
    <source>
        <dbReference type="ARBA" id="ARBA00004904"/>
    </source>
</evidence>
<keyword evidence="9" id="KW-0318">Glutathionylation</keyword>
<comment type="cofactor">
    <cofactor evidence="1">
        <name>Mg(2+)</name>
        <dbReference type="ChEBI" id="CHEBI:18420"/>
    </cofactor>
</comment>
<dbReference type="GO" id="GO:0005758">
    <property type="term" value="C:mitochondrial intermembrane space"/>
    <property type="evidence" value="ECO:0007669"/>
    <property type="project" value="TreeGrafter"/>
</dbReference>
<dbReference type="GeneID" id="27686862"/>
<evidence type="ECO:0000256" key="1">
    <source>
        <dbReference type="ARBA" id="ARBA00001946"/>
    </source>
</evidence>
<comment type="subunit">
    <text evidence="3">Homodimer.</text>
</comment>
<evidence type="ECO:0000313" key="14">
    <source>
        <dbReference type="EMBL" id="KND01536.1"/>
    </source>
</evidence>
<accession>A0A0L0HJ97</accession>
<keyword evidence="15" id="KW-1185">Reference proteome</keyword>
<keyword evidence="7" id="KW-0479">Metal-binding</keyword>
<feature type="domain" description="Amidohydrolase-related" evidence="13">
    <location>
        <begin position="231"/>
        <end position="307"/>
    </location>
</feature>
<name>A0A0L0HJ97_SPIPD</name>
<dbReference type="AlphaFoldDB" id="A0A0L0HJ97"/>
<dbReference type="InterPro" id="IPR017945">
    <property type="entry name" value="DHBP_synth_RibB-like_a/b_dom"/>
</dbReference>
<protein>
    <recommendedName>
        <fullName evidence="5">3,4-dihydroxy-2-butanone 4-phosphate synthase</fullName>
        <ecNumber evidence="4">4.1.99.12</ecNumber>
    </recommendedName>
</protein>
<evidence type="ECO:0000256" key="10">
    <source>
        <dbReference type="ARBA" id="ARBA00023211"/>
    </source>
</evidence>
<evidence type="ECO:0000256" key="9">
    <source>
        <dbReference type="ARBA" id="ARBA00023206"/>
    </source>
</evidence>
<reference evidence="14 15" key="1">
    <citation type="submission" date="2009-08" db="EMBL/GenBank/DDBJ databases">
        <title>The Genome Sequence of Spizellomyces punctatus strain DAOM BR117.</title>
        <authorList>
            <consortium name="The Broad Institute Genome Sequencing Platform"/>
            <person name="Russ C."/>
            <person name="Cuomo C."/>
            <person name="Shea T."/>
            <person name="Young S.K."/>
            <person name="Zeng Q."/>
            <person name="Koehrsen M."/>
            <person name="Haas B."/>
            <person name="Borodovsky M."/>
            <person name="Guigo R."/>
            <person name="Alvarado L."/>
            <person name="Berlin A."/>
            <person name="Bochicchio J."/>
            <person name="Borenstein D."/>
            <person name="Chapman S."/>
            <person name="Chen Z."/>
            <person name="Engels R."/>
            <person name="Freedman E."/>
            <person name="Gellesch M."/>
            <person name="Goldberg J."/>
            <person name="Griggs A."/>
            <person name="Gujja S."/>
            <person name="Heiman D."/>
            <person name="Hepburn T."/>
            <person name="Howarth C."/>
            <person name="Jen D."/>
            <person name="Larson L."/>
            <person name="Lewis B."/>
            <person name="Mehta T."/>
            <person name="Park D."/>
            <person name="Pearson M."/>
            <person name="Roberts A."/>
            <person name="Saif S."/>
            <person name="Shenoy N."/>
            <person name="Sisk P."/>
            <person name="Stolte C."/>
            <person name="Sykes S."/>
            <person name="Thomson T."/>
            <person name="Walk T."/>
            <person name="White J."/>
            <person name="Yandava C."/>
            <person name="Burger G."/>
            <person name="Gray M.W."/>
            <person name="Holland P.W.H."/>
            <person name="King N."/>
            <person name="Lang F.B.F."/>
            <person name="Roger A.J."/>
            <person name="Ruiz-Trillo I."/>
            <person name="Lander E."/>
            <person name="Nusbaum C."/>
        </authorList>
    </citation>
    <scope>NUCLEOTIDE SEQUENCE [LARGE SCALE GENOMIC DNA]</scope>
    <source>
        <strain evidence="14 15">DAOM BR117</strain>
    </source>
</reference>
<dbReference type="PANTHER" id="PTHR21327:SF18">
    <property type="entry name" value="3,4-DIHYDROXY-2-BUTANONE 4-PHOSPHATE SYNTHASE"/>
    <property type="match status" value="1"/>
</dbReference>
<dbReference type="Gene3D" id="3.90.870.10">
    <property type="entry name" value="DHBP synthase"/>
    <property type="match status" value="1"/>
</dbReference>
<dbReference type="GO" id="GO:0046872">
    <property type="term" value="F:metal ion binding"/>
    <property type="evidence" value="ECO:0007669"/>
    <property type="project" value="UniProtKB-KW"/>
</dbReference>
<dbReference type="Proteomes" id="UP000053201">
    <property type="component" value="Unassembled WGS sequence"/>
</dbReference>
<dbReference type="SUPFAM" id="SSF55821">
    <property type="entry name" value="YrdC/RibB"/>
    <property type="match status" value="1"/>
</dbReference>
<dbReference type="UniPathway" id="UPA00275"/>
<dbReference type="InterPro" id="IPR006680">
    <property type="entry name" value="Amidohydro-rel"/>
</dbReference>
<dbReference type="HAMAP" id="MF_00180">
    <property type="entry name" value="RibB"/>
    <property type="match status" value="1"/>
</dbReference>
<dbReference type="InParanoid" id="A0A0L0HJ97"/>
<dbReference type="Gene3D" id="3.20.20.140">
    <property type="entry name" value="Metal-dependent hydrolases"/>
    <property type="match status" value="1"/>
</dbReference>
<dbReference type="GO" id="GO:0008686">
    <property type="term" value="F:3,4-dihydroxy-2-butanone-4-phosphate synthase activity"/>
    <property type="evidence" value="ECO:0007669"/>
    <property type="project" value="UniProtKB-EC"/>
</dbReference>
<comment type="similarity">
    <text evidence="12">Belongs to the DHBP synthase family.</text>
</comment>
<dbReference type="VEuPathDB" id="FungiDB:SPPG_03336"/>
<keyword evidence="11" id="KW-0456">Lyase</keyword>
<keyword evidence="10" id="KW-0464">Manganese</keyword>
<organism evidence="14 15">
    <name type="scientific">Spizellomyces punctatus (strain DAOM BR117)</name>
    <dbReference type="NCBI Taxonomy" id="645134"/>
    <lineage>
        <taxon>Eukaryota</taxon>
        <taxon>Fungi</taxon>
        <taxon>Fungi incertae sedis</taxon>
        <taxon>Chytridiomycota</taxon>
        <taxon>Chytridiomycota incertae sedis</taxon>
        <taxon>Chytridiomycetes</taxon>
        <taxon>Spizellomycetales</taxon>
        <taxon>Spizellomycetaceae</taxon>
        <taxon>Spizellomyces</taxon>
    </lineage>
</organism>
<keyword evidence="8" id="KW-0460">Magnesium</keyword>
<dbReference type="NCBIfam" id="TIGR00506">
    <property type="entry name" value="ribB"/>
    <property type="match status" value="1"/>
</dbReference>
<dbReference type="Gene3D" id="2.30.40.10">
    <property type="entry name" value="Urease, subunit C, domain 1"/>
    <property type="match status" value="1"/>
</dbReference>
<dbReference type="STRING" id="645134.A0A0L0HJ97"/>